<feature type="domain" description="Xylose isomerase-like TIM barrel" evidence="1">
    <location>
        <begin position="5"/>
        <end position="294"/>
    </location>
</feature>
<reference evidence="2 3" key="1">
    <citation type="submission" date="2019-04" db="EMBL/GenBank/DDBJ databases">
        <title>Phreatobacter aquaticus sp. nov.</title>
        <authorList>
            <person name="Choi A."/>
        </authorList>
    </citation>
    <scope>NUCLEOTIDE SEQUENCE [LARGE SCALE GENOMIC DNA]</scope>
    <source>
        <strain evidence="2 3">KCTC 52518</strain>
    </source>
</reference>
<dbReference type="InterPro" id="IPR036237">
    <property type="entry name" value="Xyl_isomerase-like_sf"/>
</dbReference>
<dbReference type="InterPro" id="IPR013022">
    <property type="entry name" value="Xyl_isomerase-like_TIM-brl"/>
</dbReference>
<evidence type="ECO:0000313" key="3">
    <source>
        <dbReference type="Proteomes" id="UP000298781"/>
    </source>
</evidence>
<dbReference type="KEGG" id="pstg:E8M01_23940"/>
<dbReference type="GO" id="GO:0016853">
    <property type="term" value="F:isomerase activity"/>
    <property type="evidence" value="ECO:0007669"/>
    <property type="project" value="UniProtKB-KW"/>
</dbReference>
<dbReference type="Pfam" id="PF01261">
    <property type="entry name" value="AP_endonuc_2"/>
    <property type="match status" value="1"/>
</dbReference>
<evidence type="ECO:0000259" key="1">
    <source>
        <dbReference type="Pfam" id="PF01261"/>
    </source>
</evidence>
<sequence>MARFAAGNGFVALQIPVHDPRFIDLQRLDESGYIGKLETTLHGDRLAISEIAAHRAGQLMAVNPAYDAVMDGFASADCRGDPARRQARAAADLGAAITLAGRLGVVRLATFSGSLAWPFFYPFPPPPEGLIDRAFAALAARWRPLLDHADQANVDICFELHPGQDLHDGATFDRFLALVDGHPRAKILYDPSHMLLQHMDYLGFIDRYHDRIGAFHVKDAEFVVSDQRGVYGGYGDWLERPGRFRSPGDGQIDFKAIFSRLTRHGYDGWAVLEWECCLKNRLDGAAEGARFIADHIIRVGETPFDAGMRAQGSPDRLDAMLGLRRP</sequence>
<dbReference type="InterPro" id="IPR050312">
    <property type="entry name" value="IolE/XylAMocC-like"/>
</dbReference>
<dbReference type="Proteomes" id="UP000298781">
    <property type="component" value="Chromosome"/>
</dbReference>
<keyword evidence="2" id="KW-0413">Isomerase</keyword>
<evidence type="ECO:0000313" key="2">
    <source>
        <dbReference type="EMBL" id="QCI69378.1"/>
    </source>
</evidence>
<protein>
    <submittedName>
        <fullName evidence="2">Sugar phosphate isomerase/epimerase</fullName>
    </submittedName>
</protein>
<dbReference type="OrthoDB" id="9779184at2"/>
<dbReference type="EMBL" id="CP039690">
    <property type="protein sequence ID" value="QCI69378.1"/>
    <property type="molecule type" value="Genomic_DNA"/>
</dbReference>
<dbReference type="PANTHER" id="PTHR12110">
    <property type="entry name" value="HYDROXYPYRUVATE ISOMERASE"/>
    <property type="match status" value="1"/>
</dbReference>
<dbReference type="AlphaFoldDB" id="A0A4D7BI53"/>
<dbReference type="Gene3D" id="3.20.20.150">
    <property type="entry name" value="Divalent-metal-dependent TIM barrel enzymes"/>
    <property type="match status" value="1"/>
</dbReference>
<accession>A0A4D7BI53</accession>
<proteinExistence type="predicted"/>
<keyword evidence="3" id="KW-1185">Reference proteome</keyword>
<name>A0A4D7BI53_9HYPH</name>
<dbReference type="SUPFAM" id="SSF51658">
    <property type="entry name" value="Xylose isomerase-like"/>
    <property type="match status" value="1"/>
</dbReference>
<dbReference type="PANTHER" id="PTHR12110:SF21">
    <property type="entry name" value="XYLOSE ISOMERASE-LIKE TIM BARREL DOMAIN-CONTAINING PROTEIN"/>
    <property type="match status" value="1"/>
</dbReference>
<gene>
    <name evidence="2" type="ORF">E8M01_23940</name>
</gene>
<organism evidence="2 3">
    <name type="scientific">Phreatobacter stygius</name>
    <dbReference type="NCBI Taxonomy" id="1940610"/>
    <lineage>
        <taxon>Bacteria</taxon>
        <taxon>Pseudomonadati</taxon>
        <taxon>Pseudomonadota</taxon>
        <taxon>Alphaproteobacteria</taxon>
        <taxon>Hyphomicrobiales</taxon>
        <taxon>Phreatobacteraceae</taxon>
        <taxon>Phreatobacter</taxon>
    </lineage>
</organism>